<dbReference type="EMBL" id="BMWY01000004">
    <property type="protein sequence ID" value="GGZ56527.1"/>
    <property type="molecule type" value="Genomic_DNA"/>
</dbReference>
<name>A0ABQ3BSU2_9FLAO</name>
<comment type="caution">
    <text evidence="2">The sequence shown here is derived from an EMBL/GenBank/DDBJ whole genome shotgun (WGS) entry which is preliminary data.</text>
</comment>
<evidence type="ECO:0000313" key="3">
    <source>
        <dbReference type="Proteomes" id="UP000615593"/>
    </source>
</evidence>
<evidence type="ECO:0000256" key="1">
    <source>
        <dbReference type="SAM" id="Coils"/>
    </source>
</evidence>
<dbReference type="Proteomes" id="UP000615593">
    <property type="component" value="Unassembled WGS sequence"/>
</dbReference>
<feature type="coiled-coil region" evidence="1">
    <location>
        <begin position="49"/>
        <end position="83"/>
    </location>
</feature>
<reference evidence="3" key="1">
    <citation type="journal article" date="2019" name="Int. J. Syst. Evol. Microbiol.">
        <title>The Global Catalogue of Microorganisms (GCM) 10K type strain sequencing project: providing services to taxonomists for standard genome sequencing and annotation.</title>
        <authorList>
            <consortium name="The Broad Institute Genomics Platform"/>
            <consortium name="The Broad Institute Genome Sequencing Center for Infectious Disease"/>
            <person name="Wu L."/>
            <person name="Ma J."/>
        </authorList>
    </citation>
    <scope>NUCLEOTIDE SEQUENCE [LARGE SCALE GENOMIC DNA]</scope>
    <source>
        <strain evidence="3">KCTC 12708</strain>
    </source>
</reference>
<accession>A0ABQ3BSU2</accession>
<dbReference type="GeneID" id="94369429"/>
<evidence type="ECO:0000313" key="2">
    <source>
        <dbReference type="EMBL" id="GGZ56527.1"/>
    </source>
</evidence>
<dbReference type="RefSeq" id="WP_051191375.1">
    <property type="nucleotide sequence ID" value="NZ_BMWY01000004.1"/>
</dbReference>
<keyword evidence="1" id="KW-0175">Coiled coil</keyword>
<proteinExistence type="predicted"/>
<evidence type="ECO:0008006" key="4">
    <source>
        <dbReference type="Google" id="ProtNLM"/>
    </source>
</evidence>
<gene>
    <name evidence="2" type="ORF">GCM10008088_17630</name>
</gene>
<protein>
    <recommendedName>
        <fullName evidence="4">PH domain-containing protein</fullName>
    </recommendedName>
</protein>
<keyword evidence="3" id="KW-1185">Reference proteome</keyword>
<organism evidence="2 3">
    <name type="scientific">Mesonia mobilis</name>
    <dbReference type="NCBI Taxonomy" id="369791"/>
    <lineage>
        <taxon>Bacteria</taxon>
        <taxon>Pseudomonadati</taxon>
        <taxon>Bacteroidota</taxon>
        <taxon>Flavobacteriia</taxon>
        <taxon>Flavobacteriales</taxon>
        <taxon>Flavobacteriaceae</taxon>
        <taxon>Mesonia</taxon>
    </lineage>
</organism>
<sequence length="133" mass="16258">MNSESKSIFLHDNEHLVSHKRNNKELENWITHLLFIEKEIRYLKKLCKKNHVEKDVYSLKLELDRKEQESDKLVTTLKKYHNNLSMWNECDDIACDRLFIHEHELYRAKYDQFTATYRNKKEVLFNLITQKMV</sequence>